<dbReference type="KEGG" id="lak:106151539"/>
<feature type="transmembrane region" description="Helical" evidence="10">
    <location>
        <begin position="66"/>
        <end position="85"/>
    </location>
</feature>
<organism evidence="12 13">
    <name type="scientific">Lingula anatina</name>
    <name type="common">Brachiopod</name>
    <name type="synonym">Lingula unguis</name>
    <dbReference type="NCBI Taxonomy" id="7574"/>
    <lineage>
        <taxon>Eukaryota</taxon>
        <taxon>Metazoa</taxon>
        <taxon>Spiralia</taxon>
        <taxon>Lophotrochozoa</taxon>
        <taxon>Brachiopoda</taxon>
        <taxon>Linguliformea</taxon>
        <taxon>Lingulata</taxon>
        <taxon>Lingulida</taxon>
        <taxon>Linguloidea</taxon>
        <taxon>Lingulidae</taxon>
        <taxon>Lingula</taxon>
    </lineage>
</organism>
<dbReference type="PRINTS" id="PR00237">
    <property type="entry name" value="GPCRRHODOPSN"/>
</dbReference>
<comment type="subcellular location">
    <subcellularLocation>
        <location evidence="1">Membrane</location>
        <topology evidence="1">Multi-pass membrane protein</topology>
    </subcellularLocation>
</comment>
<evidence type="ECO:0000313" key="12">
    <source>
        <dbReference type="Proteomes" id="UP000085678"/>
    </source>
</evidence>
<keyword evidence="12" id="KW-1185">Reference proteome</keyword>
<evidence type="ECO:0000256" key="2">
    <source>
        <dbReference type="ARBA" id="ARBA00022692"/>
    </source>
</evidence>
<dbReference type="InterPro" id="IPR000276">
    <property type="entry name" value="GPCR_Rhodpsn"/>
</dbReference>
<name>A0A1S3H4C5_LINAN</name>
<feature type="compositionally biased region" description="Low complexity" evidence="9">
    <location>
        <begin position="253"/>
        <end position="266"/>
    </location>
</feature>
<keyword evidence="5 10" id="KW-0472">Membrane</keyword>
<dbReference type="OrthoDB" id="9990906at2759"/>
<evidence type="ECO:0000256" key="1">
    <source>
        <dbReference type="ARBA" id="ARBA00004141"/>
    </source>
</evidence>
<evidence type="ECO:0000256" key="9">
    <source>
        <dbReference type="SAM" id="MobiDB-lite"/>
    </source>
</evidence>
<dbReference type="InterPro" id="IPR017452">
    <property type="entry name" value="GPCR_Rhodpsn_7TM"/>
</dbReference>
<keyword evidence="4 8" id="KW-0297">G-protein coupled receptor</keyword>
<evidence type="ECO:0000256" key="8">
    <source>
        <dbReference type="RuleBase" id="RU000688"/>
    </source>
</evidence>
<dbReference type="Gene3D" id="1.20.1070.10">
    <property type="entry name" value="Rhodopsin 7-helix transmembrane proteins"/>
    <property type="match status" value="1"/>
</dbReference>
<evidence type="ECO:0000256" key="5">
    <source>
        <dbReference type="ARBA" id="ARBA00023136"/>
    </source>
</evidence>
<gene>
    <name evidence="13" type="primary">LOC106151539</name>
</gene>
<evidence type="ECO:0000256" key="3">
    <source>
        <dbReference type="ARBA" id="ARBA00022989"/>
    </source>
</evidence>
<feature type="transmembrane region" description="Helical" evidence="10">
    <location>
        <begin position="150"/>
        <end position="170"/>
    </location>
</feature>
<evidence type="ECO:0000256" key="4">
    <source>
        <dbReference type="ARBA" id="ARBA00023040"/>
    </source>
</evidence>
<keyword evidence="3 10" id="KW-1133">Transmembrane helix</keyword>
<dbReference type="STRING" id="7574.A0A1S3H4C5"/>
<proteinExistence type="inferred from homology"/>
<dbReference type="CDD" id="cd14978">
    <property type="entry name" value="7tmA_FMRFamide_R-like"/>
    <property type="match status" value="1"/>
</dbReference>
<comment type="similarity">
    <text evidence="8">Belongs to the G-protein coupled receptor 1 family.</text>
</comment>
<evidence type="ECO:0000259" key="11">
    <source>
        <dbReference type="PROSITE" id="PS50262"/>
    </source>
</evidence>
<feature type="transmembrane region" description="Helical" evidence="10">
    <location>
        <begin position="206"/>
        <end position="232"/>
    </location>
</feature>
<dbReference type="GeneID" id="106151539"/>
<feature type="transmembrane region" description="Helical" evidence="10">
    <location>
        <begin position="32"/>
        <end position="54"/>
    </location>
</feature>
<keyword evidence="7 8" id="KW-0807">Transducer</keyword>
<reference evidence="13" key="1">
    <citation type="submission" date="2025-08" db="UniProtKB">
        <authorList>
            <consortium name="RefSeq"/>
        </authorList>
    </citation>
    <scope>IDENTIFICATION</scope>
    <source>
        <tissue evidence="13">Gonads</tissue>
    </source>
</reference>
<dbReference type="PROSITE" id="PS50262">
    <property type="entry name" value="G_PROTEIN_RECEP_F1_2"/>
    <property type="match status" value="1"/>
</dbReference>
<dbReference type="PANTHER" id="PTHR24243:SF230">
    <property type="entry name" value="G-PROTEIN COUPLED RECEPTORS FAMILY 1 PROFILE DOMAIN-CONTAINING PROTEIN"/>
    <property type="match status" value="1"/>
</dbReference>
<keyword evidence="6 8" id="KW-0675">Receptor</keyword>
<feature type="transmembrane region" description="Helical" evidence="10">
    <location>
        <begin position="279"/>
        <end position="299"/>
    </location>
</feature>
<dbReference type="RefSeq" id="XP_013380316.1">
    <property type="nucleotide sequence ID" value="XM_013524862.1"/>
</dbReference>
<sequence length="368" mass="42065">MTLNATYKNDQFLLDGNRTHNYEFPETTAADVLWKIMPPLLIVMGTFGNCLSLAVMTRKSMRATPIGIYLATLSVADLVVLWVGLMRHLLSSFDVADIREFSVFSCQMTKFLTYFSMDFAAYILVAVSVERYIAVCQPEKASTLCTIKRSVAVLAIIAVLIAAKTLHVFWTRGNEYQLVGNETVLVRVCGYPNESYRFFWKHVLPWIIFCVYVIGPFATMLVLNILIINGLYNLEKRRFHRNGNAPDKWGSDSRSSNGLLGSQSQSKNERARHAYTKSLTIMLLSVTIAFLVLSIPGFINRLLQSYWKRKIGDPHEKAKFELTQAVVLILNYANHSINFFLYCLTGRRFREELRNIIREIFSFLKCSN</sequence>
<dbReference type="InParanoid" id="A0A1S3H4C5"/>
<dbReference type="Pfam" id="PF00001">
    <property type="entry name" value="7tm_1"/>
    <property type="match status" value="1"/>
</dbReference>
<feature type="domain" description="G-protein coupled receptors family 1 profile" evidence="11">
    <location>
        <begin position="48"/>
        <end position="342"/>
    </location>
</feature>
<feature type="transmembrane region" description="Helical" evidence="10">
    <location>
        <begin position="322"/>
        <end position="344"/>
    </location>
</feature>
<dbReference type="GO" id="GO:0004930">
    <property type="term" value="F:G protein-coupled receptor activity"/>
    <property type="evidence" value="ECO:0007669"/>
    <property type="project" value="UniProtKB-KW"/>
</dbReference>
<evidence type="ECO:0000256" key="6">
    <source>
        <dbReference type="ARBA" id="ARBA00023170"/>
    </source>
</evidence>
<feature type="transmembrane region" description="Helical" evidence="10">
    <location>
        <begin position="111"/>
        <end position="129"/>
    </location>
</feature>
<dbReference type="Proteomes" id="UP000085678">
    <property type="component" value="Unplaced"/>
</dbReference>
<keyword evidence="2 8" id="KW-0812">Transmembrane</keyword>
<accession>A0A1S3H4C5</accession>
<evidence type="ECO:0000256" key="7">
    <source>
        <dbReference type="ARBA" id="ARBA00023224"/>
    </source>
</evidence>
<dbReference type="OMA" id="AWQRWYT"/>
<dbReference type="SUPFAM" id="SSF81321">
    <property type="entry name" value="Family A G protein-coupled receptor-like"/>
    <property type="match status" value="1"/>
</dbReference>
<dbReference type="GO" id="GO:0005886">
    <property type="term" value="C:plasma membrane"/>
    <property type="evidence" value="ECO:0007669"/>
    <property type="project" value="TreeGrafter"/>
</dbReference>
<dbReference type="PANTHER" id="PTHR24243">
    <property type="entry name" value="G-PROTEIN COUPLED RECEPTOR"/>
    <property type="match status" value="1"/>
</dbReference>
<dbReference type="AlphaFoldDB" id="A0A1S3H4C5"/>
<feature type="region of interest" description="Disordered" evidence="9">
    <location>
        <begin position="245"/>
        <end position="269"/>
    </location>
</feature>
<evidence type="ECO:0000313" key="13">
    <source>
        <dbReference type="RefSeq" id="XP_013380316.1"/>
    </source>
</evidence>
<evidence type="ECO:0000256" key="10">
    <source>
        <dbReference type="SAM" id="Phobius"/>
    </source>
</evidence>
<dbReference type="PROSITE" id="PS00237">
    <property type="entry name" value="G_PROTEIN_RECEP_F1_1"/>
    <property type="match status" value="1"/>
</dbReference>
<protein>
    <submittedName>
        <fullName evidence="13">Thyrotropin-releasing hormone receptor</fullName>
    </submittedName>
</protein>